<dbReference type="EMBL" id="JWZX01003030">
    <property type="protein sequence ID" value="KOO24990.1"/>
    <property type="molecule type" value="Genomic_DNA"/>
</dbReference>
<name>A0A0M0JEZ0_9EUKA</name>
<dbReference type="PANTHER" id="PTHR11214:SF351">
    <property type="entry name" value="BETA-1,3-GALACTOSYLTRANSFERASE PVG3"/>
    <property type="match status" value="1"/>
</dbReference>
<evidence type="ECO:0000256" key="1">
    <source>
        <dbReference type="ARBA" id="ARBA00004323"/>
    </source>
</evidence>
<gene>
    <name evidence="10" type="ORF">Ctob_005145</name>
</gene>
<dbReference type="OrthoDB" id="10260017at2759"/>
<keyword evidence="7" id="KW-1133">Transmembrane helix</keyword>
<dbReference type="InterPro" id="IPR002659">
    <property type="entry name" value="Glyco_trans_31"/>
</dbReference>
<dbReference type="Proteomes" id="UP000037460">
    <property type="component" value="Unassembled WGS sequence"/>
</dbReference>
<keyword evidence="5" id="KW-0812">Transmembrane</keyword>
<keyword evidence="11" id="KW-1185">Reference proteome</keyword>
<evidence type="ECO:0000313" key="11">
    <source>
        <dbReference type="Proteomes" id="UP000037460"/>
    </source>
</evidence>
<keyword evidence="6" id="KW-0735">Signal-anchor</keyword>
<protein>
    <submittedName>
        <fullName evidence="10">Uncharacterized protein</fullName>
    </submittedName>
</protein>
<dbReference type="GO" id="GO:0000139">
    <property type="term" value="C:Golgi membrane"/>
    <property type="evidence" value="ECO:0007669"/>
    <property type="project" value="UniProtKB-SubCell"/>
</dbReference>
<evidence type="ECO:0000313" key="10">
    <source>
        <dbReference type="EMBL" id="KOO24990.1"/>
    </source>
</evidence>
<evidence type="ECO:0000256" key="4">
    <source>
        <dbReference type="ARBA" id="ARBA00022679"/>
    </source>
</evidence>
<evidence type="ECO:0000256" key="7">
    <source>
        <dbReference type="ARBA" id="ARBA00022989"/>
    </source>
</evidence>
<reference evidence="11" key="1">
    <citation type="journal article" date="2015" name="PLoS Genet.">
        <title>Genome Sequence and Transcriptome Analyses of Chrysochromulina tobin: Metabolic Tools for Enhanced Algal Fitness in the Prominent Order Prymnesiales (Haptophyceae).</title>
        <authorList>
            <person name="Hovde B.T."/>
            <person name="Deodato C.R."/>
            <person name="Hunsperger H.M."/>
            <person name="Ryken S.A."/>
            <person name="Yost W."/>
            <person name="Jha R.K."/>
            <person name="Patterson J."/>
            <person name="Monnat R.J. Jr."/>
            <person name="Barlow S.B."/>
            <person name="Starkenburg S.R."/>
            <person name="Cattolico R.A."/>
        </authorList>
    </citation>
    <scope>NUCLEOTIDE SEQUENCE</scope>
    <source>
        <strain evidence="11">CCMP291</strain>
    </source>
</reference>
<keyword evidence="8" id="KW-0333">Golgi apparatus</keyword>
<comment type="caution">
    <text evidence="10">The sequence shown here is derived from an EMBL/GenBank/DDBJ whole genome shotgun (WGS) entry which is preliminary data.</text>
</comment>
<evidence type="ECO:0000256" key="3">
    <source>
        <dbReference type="ARBA" id="ARBA00022676"/>
    </source>
</evidence>
<evidence type="ECO:0000256" key="8">
    <source>
        <dbReference type="ARBA" id="ARBA00023034"/>
    </source>
</evidence>
<proteinExistence type="inferred from homology"/>
<dbReference type="SUPFAM" id="SSF51197">
    <property type="entry name" value="Clavaminate synthase-like"/>
    <property type="match status" value="1"/>
</dbReference>
<sequence>MAAGAEPGVAIQPFVALGLLSANGNQPRRDKIRETASKFSSYQTTVALRFVLAAPEASTSSAVAAEQQLRRDLVQLNISDTPFRCGFKYVLWFAHAHGAFPAAQFLGAGDDDAYIQIAHFEADLRNVVAQVGEATPTLWGMIQWRSHYDKVTHDTSTGFMGWGCADGQAASVRRRMLACEAEVAPHPELRARLVGLLPSQTGSAAAASAEDTAVPPERARTKAARDIAPGLVARLQDAPACAALSANEKRLAAVLKQQVDWTLPPFPLPNGPLFAVSRPLGELVAAEIDTPAVGSRAWVGSLERTPLARRYWASTRPGAKPLPELAKRRCWPNSDSSLGLFVAQAAIRRSVRVTLVNSPFGVQHFPWPIYSAERGFTNRSIIFHGAKRPESRAWRIAEAMGSGEFIPLERTCGRCDEMGWVTFEPSVFRTWRCCGSAKTNATKARTTRREKKIFEIEAIYFYPYRHVMGLVARPSLDAPELLDDAAAANLHRLRSQANIRYDTARHPLRPAVLQCLDLPVGDSEALDEARLATLQAQAKAQRTSLFNEVYWSFLREVVLQDIGDPSGILFQRDPTFRCHVADGAATGRRHCDSEYGHQTTELNYWLPLTRVCGSNSLYAESAPGVGDFEPFEAQYGEVVRFWGASCMHYTTANDSSSTRVSIDFRVVPRSCHQEGTRFTIGGFYLAMEADGSVPDIDSRARLVNQQRRKRDGQITELGACMVNPPPPPSPPSLPCQMCALPAPARELPRLVVHLRVDLVPRDEEEAALKQRSPCECWVRIDLTCSSSKRFQDAESAVTTPGHG</sequence>
<accession>A0A0M0JEZ0</accession>
<dbReference type="GO" id="GO:0016758">
    <property type="term" value="F:hexosyltransferase activity"/>
    <property type="evidence" value="ECO:0007669"/>
    <property type="project" value="InterPro"/>
</dbReference>
<dbReference type="PANTHER" id="PTHR11214">
    <property type="entry name" value="BETA-1,3-N-ACETYLGLUCOSAMINYLTRANSFERASE"/>
    <property type="match status" value="1"/>
</dbReference>
<comment type="similarity">
    <text evidence="2">Belongs to the glycosyltransferase 31 family.</text>
</comment>
<keyword evidence="3" id="KW-0328">Glycosyltransferase</keyword>
<evidence type="ECO:0000256" key="9">
    <source>
        <dbReference type="ARBA" id="ARBA00023136"/>
    </source>
</evidence>
<dbReference type="AlphaFoldDB" id="A0A0M0JEZ0"/>
<comment type="subcellular location">
    <subcellularLocation>
        <location evidence="1">Golgi apparatus membrane</location>
        <topology evidence="1">Single-pass type II membrane protein</topology>
    </subcellularLocation>
</comment>
<organism evidence="10 11">
    <name type="scientific">Chrysochromulina tobinii</name>
    <dbReference type="NCBI Taxonomy" id="1460289"/>
    <lineage>
        <taxon>Eukaryota</taxon>
        <taxon>Haptista</taxon>
        <taxon>Haptophyta</taxon>
        <taxon>Prymnesiophyceae</taxon>
        <taxon>Prymnesiales</taxon>
        <taxon>Chrysochromulinaceae</taxon>
        <taxon>Chrysochromulina</taxon>
    </lineage>
</organism>
<evidence type="ECO:0000256" key="5">
    <source>
        <dbReference type="ARBA" id="ARBA00022692"/>
    </source>
</evidence>
<evidence type="ECO:0000256" key="2">
    <source>
        <dbReference type="ARBA" id="ARBA00008661"/>
    </source>
</evidence>
<keyword evidence="4" id="KW-0808">Transferase</keyword>
<dbReference type="Pfam" id="PF01762">
    <property type="entry name" value="Galactosyl_T"/>
    <property type="match status" value="1"/>
</dbReference>
<evidence type="ECO:0000256" key="6">
    <source>
        <dbReference type="ARBA" id="ARBA00022968"/>
    </source>
</evidence>
<keyword evidence="9" id="KW-0472">Membrane</keyword>